<feature type="transmembrane region" description="Helical" evidence="6">
    <location>
        <begin position="12"/>
        <end position="35"/>
    </location>
</feature>
<keyword evidence="4 6" id="KW-0472">Membrane</keyword>
<evidence type="ECO:0000313" key="8">
    <source>
        <dbReference type="EMBL" id="KPM36263.1"/>
    </source>
</evidence>
<dbReference type="InterPro" id="IPR052337">
    <property type="entry name" value="SAT4-like"/>
</dbReference>
<feature type="transmembrane region" description="Helical" evidence="6">
    <location>
        <begin position="47"/>
        <end position="67"/>
    </location>
</feature>
<keyword evidence="2 6" id="KW-0812">Transmembrane</keyword>
<accession>A0A0P7B7C7</accession>
<feature type="transmembrane region" description="Helical" evidence="6">
    <location>
        <begin position="112"/>
        <end position="130"/>
    </location>
</feature>
<comment type="similarity">
    <text evidence="5">Belongs to the SAT4 family.</text>
</comment>
<evidence type="ECO:0000256" key="2">
    <source>
        <dbReference type="ARBA" id="ARBA00022692"/>
    </source>
</evidence>
<dbReference type="EMBL" id="LKCW01000210">
    <property type="protein sequence ID" value="KPM36263.1"/>
    <property type="molecule type" value="Genomic_DNA"/>
</dbReference>
<dbReference type="Pfam" id="PF20684">
    <property type="entry name" value="Fung_rhodopsin"/>
    <property type="match status" value="1"/>
</dbReference>
<feature type="domain" description="Rhodopsin" evidence="7">
    <location>
        <begin position="31"/>
        <end position="254"/>
    </location>
</feature>
<comment type="subcellular location">
    <subcellularLocation>
        <location evidence="1">Membrane</location>
        <topology evidence="1">Multi-pass membrane protein</topology>
    </subcellularLocation>
</comment>
<evidence type="ECO:0000259" key="7">
    <source>
        <dbReference type="Pfam" id="PF20684"/>
    </source>
</evidence>
<evidence type="ECO:0000256" key="3">
    <source>
        <dbReference type="ARBA" id="ARBA00022989"/>
    </source>
</evidence>
<dbReference type="PANTHER" id="PTHR33048">
    <property type="entry name" value="PTH11-LIKE INTEGRAL MEMBRANE PROTEIN (AFU_ORTHOLOGUE AFUA_5G11245)"/>
    <property type="match status" value="1"/>
</dbReference>
<organism evidence="8 9">
    <name type="scientific">Neonectria ditissima</name>
    <dbReference type="NCBI Taxonomy" id="78410"/>
    <lineage>
        <taxon>Eukaryota</taxon>
        <taxon>Fungi</taxon>
        <taxon>Dikarya</taxon>
        <taxon>Ascomycota</taxon>
        <taxon>Pezizomycotina</taxon>
        <taxon>Sordariomycetes</taxon>
        <taxon>Hypocreomycetidae</taxon>
        <taxon>Hypocreales</taxon>
        <taxon>Nectriaceae</taxon>
        <taxon>Neonectria</taxon>
    </lineage>
</organism>
<feature type="transmembrane region" description="Helical" evidence="6">
    <location>
        <begin position="150"/>
        <end position="178"/>
    </location>
</feature>
<reference evidence="8 9" key="1">
    <citation type="submission" date="2015-09" db="EMBL/GenBank/DDBJ databases">
        <title>Draft genome of a European isolate of the apple canker pathogen Neonectria ditissima.</title>
        <authorList>
            <person name="Gomez-Cortecero A."/>
            <person name="Harrison R.J."/>
            <person name="Armitage A.D."/>
        </authorList>
    </citation>
    <scope>NUCLEOTIDE SEQUENCE [LARGE SCALE GENOMIC DNA]</scope>
    <source>
        <strain evidence="8 9">R09/05</strain>
    </source>
</reference>
<evidence type="ECO:0000256" key="6">
    <source>
        <dbReference type="SAM" id="Phobius"/>
    </source>
</evidence>
<evidence type="ECO:0000256" key="4">
    <source>
        <dbReference type="ARBA" id="ARBA00023136"/>
    </source>
</evidence>
<keyword evidence="3 6" id="KW-1133">Transmembrane helix</keyword>
<comment type="caution">
    <text evidence="8">The sequence shown here is derived from an EMBL/GenBank/DDBJ whole genome shotgun (WGS) entry which is preliminary data.</text>
</comment>
<dbReference type="GO" id="GO:0016020">
    <property type="term" value="C:membrane"/>
    <property type="evidence" value="ECO:0007669"/>
    <property type="project" value="UniProtKB-SubCell"/>
</dbReference>
<gene>
    <name evidence="8" type="ORF">AK830_g10288</name>
</gene>
<dbReference type="AlphaFoldDB" id="A0A0P7B7C7"/>
<dbReference type="OrthoDB" id="3923077at2759"/>
<keyword evidence="9" id="KW-1185">Reference proteome</keyword>
<evidence type="ECO:0000313" key="9">
    <source>
        <dbReference type="Proteomes" id="UP000050424"/>
    </source>
</evidence>
<dbReference type="Proteomes" id="UP000050424">
    <property type="component" value="Unassembled WGS sequence"/>
</dbReference>
<evidence type="ECO:0000256" key="1">
    <source>
        <dbReference type="ARBA" id="ARBA00004141"/>
    </source>
</evidence>
<dbReference type="InterPro" id="IPR049326">
    <property type="entry name" value="Rhodopsin_dom_fungi"/>
</dbReference>
<sequence>MAKAAGIGGKGGLVVGVIWAENIISYTVIGLRIYTRRYIRGSLGWDDLCLLIVALFMTVFAILTTLSAVHGMGQHREALDTPQFSEAMLYLLCAQSVVSMAIGMGKVVVAVFLLRIVTAPCMVLSVAVFAQCTPVESIWNPLLADQKVCYVSLTVVAFIDCAYAAVMDFVLALFPWIALRGLNMKRKERLAICFSLSLGVFAGICGVIRTSGLEALSNSTDYLYATSDSVIWTASEVTTTVVCVTLPALRPLYNKVRGVESSSAGYRQHDDSGYGPGGSYNLSSYPAKQKDASLSNKNNFTDVAASRNQDQTKNDSDENILLQGNKKNIMKVQEVTVSFENASSESATSIRQAV</sequence>
<protein>
    <recommendedName>
        <fullName evidence="7">Rhodopsin domain-containing protein</fullName>
    </recommendedName>
</protein>
<dbReference type="PANTHER" id="PTHR33048:SF93">
    <property type="entry name" value="INTEGRAL MEMBRANE PROTEIN"/>
    <property type="match status" value="1"/>
</dbReference>
<feature type="transmembrane region" description="Helical" evidence="6">
    <location>
        <begin position="190"/>
        <end position="209"/>
    </location>
</feature>
<proteinExistence type="inferred from homology"/>
<evidence type="ECO:0000256" key="5">
    <source>
        <dbReference type="ARBA" id="ARBA00038359"/>
    </source>
</evidence>
<name>A0A0P7B7C7_9HYPO</name>